<feature type="binding site" evidence="12">
    <location>
        <position position="450"/>
    </location>
    <ligand>
        <name>substrate</name>
    </ligand>
</feature>
<dbReference type="SUPFAM" id="SSF52922">
    <property type="entry name" value="TK C-terminal domain-like"/>
    <property type="match status" value="1"/>
</dbReference>
<feature type="binding site" evidence="12">
    <location>
        <position position="548"/>
    </location>
    <ligand>
        <name>substrate</name>
    </ligand>
</feature>
<dbReference type="Pfam" id="PF02779">
    <property type="entry name" value="Transket_pyr"/>
    <property type="match status" value="1"/>
</dbReference>
<dbReference type="InterPro" id="IPR009014">
    <property type="entry name" value="Transketo_C/PFOR_II"/>
</dbReference>
<dbReference type="InterPro" id="IPR029061">
    <property type="entry name" value="THDP-binding"/>
</dbReference>
<dbReference type="FunFam" id="3.40.50.970:FF:000003">
    <property type="entry name" value="Transketolase"/>
    <property type="match status" value="1"/>
</dbReference>
<feature type="active site" description="Proton donor" evidence="11">
    <location>
        <position position="486"/>
    </location>
</feature>
<feature type="binding site" evidence="12">
    <location>
        <position position="328"/>
    </location>
    <ligand>
        <name>substrate</name>
    </ligand>
</feature>
<protein>
    <recommendedName>
        <fullName evidence="4 10">Transketolase</fullName>
        <ecNumber evidence="3 10">2.2.1.1</ecNumber>
    </recommendedName>
</protein>
<feature type="site" description="Important for catalytic activity" evidence="15">
    <location>
        <position position="328"/>
    </location>
</feature>
<keyword evidence="6 14" id="KW-0479">Metal-binding</keyword>
<evidence type="ECO:0000256" key="14">
    <source>
        <dbReference type="PIRSR" id="PIRSR605478-4"/>
    </source>
</evidence>
<dbReference type="SMART" id="SM00861">
    <property type="entry name" value="Transket_pyr"/>
    <property type="match status" value="1"/>
</dbReference>
<dbReference type="KEGG" id="eke:EK0264_18820"/>
<comment type="catalytic activity">
    <reaction evidence="9">
        <text>D-sedoheptulose 7-phosphate + D-glyceraldehyde 3-phosphate = aldehydo-D-ribose 5-phosphate + D-xylulose 5-phosphate</text>
        <dbReference type="Rhea" id="RHEA:10508"/>
        <dbReference type="ChEBI" id="CHEBI:57483"/>
        <dbReference type="ChEBI" id="CHEBI:57737"/>
        <dbReference type="ChEBI" id="CHEBI:58273"/>
        <dbReference type="ChEBI" id="CHEBI:59776"/>
        <dbReference type="EC" id="2.2.1.1"/>
    </reaction>
</comment>
<dbReference type="PROSITE" id="PS00802">
    <property type="entry name" value="TRANSKETOLASE_2"/>
    <property type="match status" value="1"/>
</dbReference>
<feature type="binding site" evidence="14">
    <location>
        <position position="245"/>
    </location>
    <ligand>
        <name>Mg(2+)</name>
        <dbReference type="ChEBI" id="CHEBI:18420"/>
    </ligand>
</feature>
<organism evidence="17 18">
    <name type="scientific">Epidermidibacterium keratini</name>
    <dbReference type="NCBI Taxonomy" id="1891644"/>
    <lineage>
        <taxon>Bacteria</taxon>
        <taxon>Bacillati</taxon>
        <taxon>Actinomycetota</taxon>
        <taxon>Actinomycetes</taxon>
        <taxon>Sporichthyales</taxon>
        <taxon>Sporichthyaceae</taxon>
        <taxon>Epidermidibacterium</taxon>
    </lineage>
</organism>
<dbReference type="SUPFAM" id="SSF52518">
    <property type="entry name" value="Thiamin diphosphate-binding fold (THDP-binding)"/>
    <property type="match status" value="2"/>
</dbReference>
<evidence type="ECO:0000256" key="2">
    <source>
        <dbReference type="ARBA" id="ARBA00011738"/>
    </source>
</evidence>
<sequence>MGLLTLRCRRYRLEWERAGISTFNSWPARHDLHVRRLKEFSIVSDRTVATTVLPEGWTALDQLAIDTTRTLAMDAVQKVGNGHPGTAMSLAPAAYYLFQHVMRHDPADPNWVARDRFVLSAGHSSLTLYIQLFFSGYGLELDDLEALRTWGSLTPGHPEVEHTTGVEITTGPLGSGLAASVGMAMAARRERGLLDPEPAPGESIFDHHVYVIASDGDVQEGVSNEASSLAATQQLGNLVVIYDHNSISIEDDTKIAFTEDVGGRYEALGWHVQEVSWVNDDGSYQENLRNLAKAIDEAKAVTSKPSFISLRTIIAWPAPNKQNTGKAHGSALGEEEVRDTKKLLGLDARKTFDVPDELLKHVRKVKERGKKAHAEWLPKFKEWQKAHPNRAELLKRLEVRELPDGWTKALPDFEPDEKGIATRAASGKVLASLVDVLPELWGGSADLAESNNTTMSGVPSFIPEENQTKEFPGDPYGRTLHFGVREHAMGMILNGIALHGGTRPYGGTFLVFSDYMRGAVRLAALMRLPVIYVWTHDSIGLGEDGPTHQPVEHLSALRAIPGLDVVRPGDANETVVAWRTVLEHTDRPAGLVLSRQAMPTLDRTELASADGVARGGYILREADGDPQVIIMASGSELSLAVAAAEQLESSGTPTRVVSMPCIEWFEEQDRAYRDSVLPPTVRARVSVEAGIAQPWYRYLGDAGRAVSQEHFGASAAAATLFEKFGFTTDRVVQAAQESLADVGTDQINPGKRVVNEDDQLANAYQTQEGEKAR</sequence>
<dbReference type="CDD" id="cd07033">
    <property type="entry name" value="TPP_PYR_DXS_TK_like"/>
    <property type="match status" value="1"/>
</dbReference>
<dbReference type="FunFam" id="3.40.50.970:FF:000004">
    <property type="entry name" value="Transketolase"/>
    <property type="match status" value="1"/>
</dbReference>
<evidence type="ECO:0000256" key="11">
    <source>
        <dbReference type="PIRSR" id="PIRSR605478-1"/>
    </source>
</evidence>
<evidence type="ECO:0000256" key="3">
    <source>
        <dbReference type="ARBA" id="ARBA00013152"/>
    </source>
</evidence>
<feature type="site" description="Important for catalytic activity" evidence="15">
    <location>
        <position position="83"/>
    </location>
</feature>
<evidence type="ECO:0000256" key="1">
    <source>
        <dbReference type="ARBA" id="ARBA00007131"/>
    </source>
</evidence>
<feature type="binding site" evidence="12">
    <location>
        <position position="536"/>
    </location>
    <ligand>
        <name>substrate</name>
    </ligand>
</feature>
<gene>
    <name evidence="17" type="ORF">EK0264_18820</name>
</gene>
<dbReference type="PROSITE" id="PS00801">
    <property type="entry name" value="TRANSKETOLASE_1"/>
    <property type="match status" value="1"/>
</dbReference>
<dbReference type="GO" id="GO:0004802">
    <property type="term" value="F:transketolase activity"/>
    <property type="evidence" value="ECO:0007669"/>
    <property type="project" value="UniProtKB-UniRule"/>
</dbReference>
<feature type="binding site" evidence="13">
    <location>
        <position position="512"/>
    </location>
    <ligand>
        <name>thiamine diphosphate</name>
        <dbReference type="ChEBI" id="CHEBI:58937"/>
    </ligand>
</feature>
<dbReference type="NCBIfam" id="TIGR00232">
    <property type="entry name" value="tktlase_bact"/>
    <property type="match status" value="1"/>
</dbReference>
<dbReference type="InterPro" id="IPR020826">
    <property type="entry name" value="Transketolase_BS"/>
</dbReference>
<feature type="binding site" evidence="12">
    <location>
        <position position="423"/>
    </location>
    <ligand>
        <name>substrate</name>
    </ligand>
</feature>
<evidence type="ECO:0000256" key="5">
    <source>
        <dbReference type="ARBA" id="ARBA00022679"/>
    </source>
</evidence>
<dbReference type="InterPro" id="IPR033247">
    <property type="entry name" value="Transketolase_fam"/>
</dbReference>
<evidence type="ECO:0000256" key="13">
    <source>
        <dbReference type="PIRSR" id="PIRSR605478-3"/>
    </source>
</evidence>
<dbReference type="FunFam" id="3.40.50.920:FF:000003">
    <property type="entry name" value="Transketolase"/>
    <property type="match status" value="1"/>
</dbReference>
<feature type="domain" description="Transketolase-like pyrimidine-binding" evidence="16">
    <location>
        <begin position="420"/>
        <end position="600"/>
    </location>
</feature>
<feature type="binding site" evidence="13">
    <location>
        <position position="245"/>
    </location>
    <ligand>
        <name>thiamine diphosphate</name>
        <dbReference type="ChEBI" id="CHEBI:58937"/>
    </ligand>
</feature>
<keyword evidence="5 17" id="KW-0808">Transferase</keyword>
<proteinExistence type="inferred from homology"/>
<dbReference type="Pfam" id="PF22613">
    <property type="entry name" value="Transketolase_C_1"/>
    <property type="match status" value="1"/>
</dbReference>
<dbReference type="GO" id="GO:0006098">
    <property type="term" value="P:pentose-phosphate shunt"/>
    <property type="evidence" value="ECO:0007669"/>
    <property type="project" value="TreeGrafter"/>
</dbReference>
<evidence type="ECO:0000259" key="16">
    <source>
        <dbReference type="SMART" id="SM00861"/>
    </source>
</evidence>
<feature type="binding site" evidence="13">
    <location>
        <position position="328"/>
    </location>
    <ligand>
        <name>thiamine diphosphate</name>
        <dbReference type="ChEBI" id="CHEBI:58937"/>
    </ligand>
</feature>
<dbReference type="InterPro" id="IPR005475">
    <property type="entry name" value="Transketolase-like_Pyr-bd"/>
</dbReference>
<evidence type="ECO:0000256" key="4">
    <source>
        <dbReference type="ARBA" id="ARBA00016662"/>
    </source>
</evidence>
<evidence type="ECO:0000256" key="12">
    <source>
        <dbReference type="PIRSR" id="PIRSR605478-2"/>
    </source>
</evidence>
<dbReference type="InterPro" id="IPR005474">
    <property type="entry name" value="Transketolase_N"/>
</dbReference>
<dbReference type="EMBL" id="CP047156">
    <property type="protein sequence ID" value="QHC02121.1"/>
    <property type="molecule type" value="Genomic_DNA"/>
</dbReference>
<comment type="cofactor">
    <cofactor evidence="14">
        <name>Mg(2+)</name>
        <dbReference type="ChEBI" id="CHEBI:18420"/>
    </cofactor>
    <text evidence="14">Binds 1 Mg(2+) ion per subunit. Can also utilize other divalent metal cations, such as Ca(2+), Mn(2+) and Co(2+).</text>
</comment>
<dbReference type="PANTHER" id="PTHR43522">
    <property type="entry name" value="TRANSKETOLASE"/>
    <property type="match status" value="1"/>
</dbReference>
<evidence type="ECO:0000256" key="9">
    <source>
        <dbReference type="ARBA" id="ARBA00049473"/>
    </source>
</evidence>
<feature type="binding site" evidence="13">
    <location>
        <position position="216"/>
    </location>
    <ligand>
        <name>thiamine diphosphate</name>
        <dbReference type="ChEBI" id="CHEBI:58937"/>
    </ligand>
</feature>
<evidence type="ECO:0000256" key="8">
    <source>
        <dbReference type="ARBA" id="ARBA00023052"/>
    </source>
</evidence>
<feature type="binding site" evidence="13">
    <location>
        <begin position="171"/>
        <end position="173"/>
    </location>
    <ligand>
        <name>thiamine diphosphate</name>
        <dbReference type="ChEBI" id="CHEBI:58937"/>
    </ligand>
</feature>
<dbReference type="Proteomes" id="UP000463857">
    <property type="component" value="Chromosome"/>
</dbReference>
<feature type="binding site" evidence="14">
    <location>
        <position position="215"/>
    </location>
    <ligand>
        <name>Mg(2+)</name>
        <dbReference type="ChEBI" id="CHEBI:18420"/>
    </ligand>
</feature>
<dbReference type="InterPro" id="IPR055152">
    <property type="entry name" value="Transketolase-like_C_2"/>
</dbReference>
<accession>A0A7L4YS84</accession>
<keyword evidence="7 14" id="KW-0460">Magnesium</keyword>
<evidence type="ECO:0000313" key="18">
    <source>
        <dbReference type="Proteomes" id="UP000463857"/>
    </source>
</evidence>
<keyword evidence="18" id="KW-1185">Reference proteome</keyword>
<feature type="binding site" evidence="12">
    <location>
        <position position="83"/>
    </location>
    <ligand>
        <name>substrate</name>
    </ligand>
</feature>
<evidence type="ECO:0000313" key="17">
    <source>
        <dbReference type="EMBL" id="QHC02121.1"/>
    </source>
</evidence>
<name>A0A7L4YS84_9ACTN</name>
<evidence type="ECO:0000256" key="15">
    <source>
        <dbReference type="PIRSR" id="PIRSR605478-5"/>
    </source>
</evidence>
<dbReference type="GO" id="GO:0005829">
    <property type="term" value="C:cytosol"/>
    <property type="evidence" value="ECO:0007669"/>
    <property type="project" value="TreeGrafter"/>
</dbReference>
<keyword evidence="8 13" id="KW-0786">Thiamine pyrophosphate</keyword>
<evidence type="ECO:0000256" key="7">
    <source>
        <dbReference type="ARBA" id="ARBA00022842"/>
    </source>
</evidence>
<dbReference type="InterPro" id="IPR005478">
    <property type="entry name" value="Transketolase_bac-like"/>
</dbReference>
<comment type="similarity">
    <text evidence="1">Belongs to the transketolase family.</text>
</comment>
<dbReference type="AlphaFoldDB" id="A0A7L4YS84"/>
<dbReference type="InParanoid" id="A0A7L4YS84"/>
<evidence type="ECO:0000256" key="10">
    <source>
        <dbReference type="NCBIfam" id="TIGR00232"/>
    </source>
</evidence>
<dbReference type="Pfam" id="PF00456">
    <property type="entry name" value="Transketolase_N"/>
    <property type="match status" value="1"/>
</dbReference>
<comment type="cofactor">
    <cofactor evidence="13">
        <name>thiamine diphosphate</name>
        <dbReference type="ChEBI" id="CHEBI:58937"/>
    </cofactor>
    <text evidence="13">Binds 1 thiamine pyrophosphate per subunit. During the reaction, the substrate forms a covalent intermediate with the cofactor.</text>
</comment>
<reference evidence="17 18" key="1">
    <citation type="journal article" date="2018" name="Int. J. Syst. Evol. Microbiol.">
        <title>Epidermidibacterium keratini gen. nov., sp. nov., a member of the family Sporichthyaceae, isolated from keratin epidermis.</title>
        <authorList>
            <person name="Lee D.G."/>
            <person name="Trujillo M.E."/>
            <person name="Kang S."/>
            <person name="Nam J.J."/>
            <person name="Kim Y.J."/>
        </authorList>
    </citation>
    <scope>NUCLEOTIDE SEQUENCE [LARGE SCALE GENOMIC DNA]</scope>
    <source>
        <strain evidence="17 18">EPI-7</strain>
    </source>
</reference>
<comment type="subunit">
    <text evidence="2">Homodimer.</text>
</comment>
<feature type="binding site" evidence="14">
    <location>
        <position position="247"/>
    </location>
    <ligand>
        <name>Mg(2+)</name>
        <dbReference type="ChEBI" id="CHEBI:18420"/>
    </ligand>
</feature>
<dbReference type="Gene3D" id="3.40.50.920">
    <property type="match status" value="1"/>
</dbReference>
<dbReference type="FunCoup" id="A0A7L4YS84">
    <property type="interactions" value="372"/>
</dbReference>
<evidence type="ECO:0000256" key="6">
    <source>
        <dbReference type="ARBA" id="ARBA00022723"/>
    </source>
</evidence>
<feature type="binding site" evidence="13">
    <location>
        <position position="123"/>
    </location>
    <ligand>
        <name>thiamine diphosphate</name>
        <dbReference type="ChEBI" id="CHEBI:58937"/>
    </ligand>
</feature>
<dbReference type="Gene3D" id="3.40.50.970">
    <property type="match status" value="2"/>
</dbReference>
<dbReference type="EC" id="2.2.1.1" evidence="3 10"/>
<feature type="binding site" evidence="12">
    <location>
        <position position="544"/>
    </location>
    <ligand>
        <name>substrate</name>
    </ligand>
</feature>
<dbReference type="CDD" id="cd02012">
    <property type="entry name" value="TPP_TK"/>
    <property type="match status" value="1"/>
</dbReference>
<feature type="binding site" evidence="12">
    <location>
        <position position="595"/>
    </location>
    <ligand>
        <name>substrate</name>
    </ligand>
</feature>
<dbReference type="PANTHER" id="PTHR43522:SF2">
    <property type="entry name" value="TRANSKETOLASE 1-RELATED"/>
    <property type="match status" value="1"/>
</dbReference>
<dbReference type="InterPro" id="IPR049557">
    <property type="entry name" value="Transketolase_CS"/>
</dbReference>
<dbReference type="OrthoDB" id="8732661at2"/>
<dbReference type="GO" id="GO:0000287">
    <property type="term" value="F:magnesium ion binding"/>
    <property type="evidence" value="ECO:0007669"/>
    <property type="project" value="UniProtKB-ARBA"/>
</dbReference>